<dbReference type="KEGG" id="ssl:SS1G_01504"/>
<dbReference type="RefSeq" id="XP_001597310.1">
    <property type="nucleotide sequence ID" value="XM_001597260.1"/>
</dbReference>
<accession>A7E876</accession>
<dbReference type="InterPro" id="IPR045518">
    <property type="entry name" value="2EXR"/>
</dbReference>
<sequence>MSSKPQTNVGVLPSQNFQKPLTPRARAEASRRLCTQGQEGKTSQNVNLVLKEMSIGVKAPTLTPKVRESLKEFTLFPDLPTELRIKVWALADRSESRIFELVFHPLTKESHHIFKVSKQTNRVPAIMEALHGIPEGIASNDMVPGSSSTREVFIVVKSECAQYAAGAMPNTLSFRPALHEGLRWDDRRVRYNWTMNIDCINRGFDIGSPEIKTGKGHNLKHDGMMVSIHDIQKLVADGGKFIDDLKTRTGVDIHFPKDLWEYQYSAVGMGSQSTSMIEFEIGLYNGTHEAIKKCKEEIQARCLVPWHEIPKDN</sequence>
<feature type="domain" description="2EXR" evidence="2">
    <location>
        <begin position="73"/>
        <end position="129"/>
    </location>
</feature>
<dbReference type="HOGENOM" id="CLU_888923_0_0_1"/>
<evidence type="ECO:0000256" key="1">
    <source>
        <dbReference type="SAM" id="MobiDB-lite"/>
    </source>
</evidence>
<evidence type="ECO:0000313" key="3">
    <source>
        <dbReference type="EMBL" id="EDN96578.1"/>
    </source>
</evidence>
<feature type="region of interest" description="Disordered" evidence="1">
    <location>
        <begin position="1"/>
        <end position="41"/>
    </location>
</feature>
<organism evidence="3 4">
    <name type="scientific">Sclerotinia sclerotiorum (strain ATCC 18683 / 1980 / Ss-1)</name>
    <name type="common">White mold</name>
    <name type="synonym">Whetzelinia sclerotiorum</name>
    <dbReference type="NCBI Taxonomy" id="665079"/>
    <lineage>
        <taxon>Eukaryota</taxon>
        <taxon>Fungi</taxon>
        <taxon>Dikarya</taxon>
        <taxon>Ascomycota</taxon>
        <taxon>Pezizomycotina</taxon>
        <taxon>Leotiomycetes</taxon>
        <taxon>Helotiales</taxon>
        <taxon>Sclerotiniaceae</taxon>
        <taxon>Sclerotinia</taxon>
    </lineage>
</organism>
<name>A7E876_SCLS1</name>
<dbReference type="Pfam" id="PF20150">
    <property type="entry name" value="2EXR"/>
    <property type="match status" value="1"/>
</dbReference>
<dbReference type="InParanoid" id="A7E876"/>
<dbReference type="GeneID" id="5493967"/>
<feature type="compositionally biased region" description="Polar residues" evidence="1">
    <location>
        <begin position="1"/>
        <end position="19"/>
    </location>
</feature>
<dbReference type="Proteomes" id="UP000001312">
    <property type="component" value="Unassembled WGS sequence"/>
</dbReference>
<reference evidence="4" key="1">
    <citation type="journal article" date="2011" name="PLoS Genet.">
        <title>Genomic analysis of the necrotrophic fungal pathogens Sclerotinia sclerotiorum and Botrytis cinerea.</title>
        <authorList>
            <person name="Amselem J."/>
            <person name="Cuomo C.A."/>
            <person name="van Kan J.A."/>
            <person name="Viaud M."/>
            <person name="Benito E.P."/>
            <person name="Couloux A."/>
            <person name="Coutinho P.M."/>
            <person name="de Vries R.P."/>
            <person name="Dyer P.S."/>
            <person name="Fillinger S."/>
            <person name="Fournier E."/>
            <person name="Gout L."/>
            <person name="Hahn M."/>
            <person name="Kohn L."/>
            <person name="Lapalu N."/>
            <person name="Plummer K.M."/>
            <person name="Pradier J.M."/>
            <person name="Quevillon E."/>
            <person name="Sharon A."/>
            <person name="Simon A."/>
            <person name="ten Have A."/>
            <person name="Tudzynski B."/>
            <person name="Tudzynski P."/>
            <person name="Wincker P."/>
            <person name="Andrew M."/>
            <person name="Anthouard V."/>
            <person name="Beever R.E."/>
            <person name="Beffa R."/>
            <person name="Benoit I."/>
            <person name="Bouzid O."/>
            <person name="Brault B."/>
            <person name="Chen Z."/>
            <person name="Choquer M."/>
            <person name="Collemare J."/>
            <person name="Cotton P."/>
            <person name="Danchin E.G."/>
            <person name="Da Silva C."/>
            <person name="Gautier A."/>
            <person name="Giraud C."/>
            <person name="Giraud T."/>
            <person name="Gonzalez C."/>
            <person name="Grossetete S."/>
            <person name="Guldener U."/>
            <person name="Henrissat B."/>
            <person name="Howlett B.J."/>
            <person name="Kodira C."/>
            <person name="Kretschmer M."/>
            <person name="Lappartient A."/>
            <person name="Leroch M."/>
            <person name="Levis C."/>
            <person name="Mauceli E."/>
            <person name="Neuveglise C."/>
            <person name="Oeser B."/>
            <person name="Pearson M."/>
            <person name="Poulain J."/>
            <person name="Poussereau N."/>
            <person name="Quesneville H."/>
            <person name="Rascle C."/>
            <person name="Schumacher J."/>
            <person name="Segurens B."/>
            <person name="Sexton A."/>
            <person name="Silva E."/>
            <person name="Sirven C."/>
            <person name="Soanes D.M."/>
            <person name="Talbot N.J."/>
            <person name="Templeton M."/>
            <person name="Yandava C."/>
            <person name="Yarden O."/>
            <person name="Zeng Q."/>
            <person name="Rollins J.A."/>
            <person name="Lebrun M.H."/>
            <person name="Dickman M."/>
        </authorList>
    </citation>
    <scope>NUCLEOTIDE SEQUENCE [LARGE SCALE GENOMIC DNA]</scope>
    <source>
        <strain evidence="4">ATCC 18683 / 1980 / Ss-1</strain>
    </source>
</reference>
<evidence type="ECO:0000313" key="4">
    <source>
        <dbReference type="Proteomes" id="UP000001312"/>
    </source>
</evidence>
<gene>
    <name evidence="3" type="ORF">SS1G_01504</name>
</gene>
<dbReference type="EMBL" id="CH476622">
    <property type="protein sequence ID" value="EDN96578.1"/>
    <property type="molecule type" value="Genomic_DNA"/>
</dbReference>
<proteinExistence type="predicted"/>
<dbReference type="AlphaFoldDB" id="A7E876"/>
<evidence type="ECO:0000259" key="2">
    <source>
        <dbReference type="Pfam" id="PF20150"/>
    </source>
</evidence>
<protein>
    <recommendedName>
        <fullName evidence="2">2EXR domain-containing protein</fullName>
    </recommendedName>
</protein>
<keyword evidence="4" id="KW-1185">Reference proteome</keyword>